<evidence type="ECO:0000313" key="1">
    <source>
        <dbReference type="EMBL" id="RNI40145.1"/>
    </source>
</evidence>
<evidence type="ECO:0000313" key="2">
    <source>
        <dbReference type="Proteomes" id="UP000267223"/>
    </source>
</evidence>
<dbReference type="RefSeq" id="WP_123119036.1">
    <property type="nucleotide sequence ID" value="NZ_RJJR01000001.1"/>
</dbReference>
<dbReference type="EMBL" id="RJJR01000001">
    <property type="protein sequence ID" value="RNI40145.1"/>
    <property type="molecule type" value="Genomic_DNA"/>
</dbReference>
<organism evidence="1 2">
    <name type="scientific">Hanamia caeni</name>
    <dbReference type="NCBI Taxonomy" id="2294116"/>
    <lineage>
        <taxon>Bacteria</taxon>
        <taxon>Pseudomonadati</taxon>
        <taxon>Bacteroidota</taxon>
        <taxon>Chitinophagia</taxon>
        <taxon>Chitinophagales</taxon>
        <taxon>Chitinophagaceae</taxon>
        <taxon>Hanamia</taxon>
    </lineage>
</organism>
<keyword evidence="2" id="KW-1185">Reference proteome</keyword>
<dbReference type="AlphaFoldDB" id="A0A3M9NRQ8"/>
<gene>
    <name evidence="1" type="ORF">EFY79_02280</name>
</gene>
<proteinExistence type="predicted"/>
<comment type="caution">
    <text evidence="1">The sequence shown here is derived from an EMBL/GenBank/DDBJ whole genome shotgun (WGS) entry which is preliminary data.</text>
</comment>
<accession>A0A3M9NRQ8</accession>
<sequence length="75" mass="8821">MGLGFFFFSNENNEPLHLHVIKGSANGKIWLLPSIEIAYMNRFTNNEIKMIIETTETHSETFKGKWNEHFSKYQI</sequence>
<reference evidence="1 2" key="1">
    <citation type="submission" date="2018-11" db="EMBL/GenBank/DDBJ databases">
        <title>Draft genome sequence of Ferruginibacter sp. BO-59.</title>
        <authorList>
            <person name="Im W.T."/>
        </authorList>
    </citation>
    <scope>NUCLEOTIDE SEQUENCE [LARGE SCALE GENOMIC DNA]</scope>
    <source>
        <strain evidence="1 2">BO-59</strain>
    </source>
</reference>
<protein>
    <submittedName>
        <fullName evidence="1">DUF4160 domain-containing protein</fullName>
    </submittedName>
</protein>
<dbReference type="Proteomes" id="UP000267223">
    <property type="component" value="Unassembled WGS sequence"/>
</dbReference>
<dbReference type="InterPro" id="IPR025427">
    <property type="entry name" value="DUF4160"/>
</dbReference>
<dbReference type="OrthoDB" id="122670at2"/>
<dbReference type="Pfam" id="PF13711">
    <property type="entry name" value="DUF4160"/>
    <property type="match status" value="1"/>
</dbReference>
<name>A0A3M9NRQ8_9BACT</name>